<feature type="compositionally biased region" description="Polar residues" evidence="1">
    <location>
        <begin position="1"/>
        <end position="23"/>
    </location>
</feature>
<dbReference type="AlphaFoldDB" id="A0A9J5W3Z9"/>
<evidence type="ECO:0000313" key="3">
    <source>
        <dbReference type="Proteomes" id="UP000824120"/>
    </source>
</evidence>
<name>A0A9J5W3Z9_SOLCO</name>
<sequence>MISSSQVNNQQGDQNMLTNSHPSLPTDEGHTSVAFDTSGCISTFEIGSTSRRYDEARKMSSSLVKKHWKSIYRTVICCQKIMCN</sequence>
<protein>
    <submittedName>
        <fullName evidence="2">Uncharacterized protein</fullName>
    </submittedName>
</protein>
<feature type="region of interest" description="Disordered" evidence="1">
    <location>
        <begin position="1"/>
        <end position="33"/>
    </location>
</feature>
<accession>A0A9J5W3Z9</accession>
<comment type="caution">
    <text evidence="2">The sequence shown here is derived from an EMBL/GenBank/DDBJ whole genome shotgun (WGS) entry which is preliminary data.</text>
</comment>
<evidence type="ECO:0000256" key="1">
    <source>
        <dbReference type="SAM" id="MobiDB-lite"/>
    </source>
</evidence>
<dbReference type="EMBL" id="JACXVP010000012">
    <property type="protein sequence ID" value="KAG5570119.1"/>
    <property type="molecule type" value="Genomic_DNA"/>
</dbReference>
<organism evidence="2 3">
    <name type="scientific">Solanum commersonii</name>
    <name type="common">Commerson's wild potato</name>
    <name type="synonym">Commerson's nightshade</name>
    <dbReference type="NCBI Taxonomy" id="4109"/>
    <lineage>
        <taxon>Eukaryota</taxon>
        <taxon>Viridiplantae</taxon>
        <taxon>Streptophyta</taxon>
        <taxon>Embryophyta</taxon>
        <taxon>Tracheophyta</taxon>
        <taxon>Spermatophyta</taxon>
        <taxon>Magnoliopsida</taxon>
        <taxon>eudicotyledons</taxon>
        <taxon>Gunneridae</taxon>
        <taxon>Pentapetalae</taxon>
        <taxon>asterids</taxon>
        <taxon>lamiids</taxon>
        <taxon>Solanales</taxon>
        <taxon>Solanaceae</taxon>
        <taxon>Solanoideae</taxon>
        <taxon>Solaneae</taxon>
        <taxon>Solanum</taxon>
    </lineage>
</organism>
<reference evidence="2 3" key="1">
    <citation type="submission" date="2020-09" db="EMBL/GenBank/DDBJ databases">
        <title>De no assembly of potato wild relative species, Solanum commersonii.</title>
        <authorList>
            <person name="Cho K."/>
        </authorList>
    </citation>
    <scope>NUCLEOTIDE SEQUENCE [LARGE SCALE GENOMIC DNA]</scope>
    <source>
        <strain evidence="2">LZ3.2</strain>
        <tissue evidence="2">Leaf</tissue>
    </source>
</reference>
<proteinExistence type="predicted"/>
<evidence type="ECO:0000313" key="2">
    <source>
        <dbReference type="EMBL" id="KAG5570119.1"/>
    </source>
</evidence>
<dbReference type="Proteomes" id="UP000824120">
    <property type="component" value="Chromosome 12"/>
</dbReference>
<keyword evidence="3" id="KW-1185">Reference proteome</keyword>
<gene>
    <name evidence="2" type="ORF">H5410_059885</name>
</gene>